<evidence type="ECO:0000256" key="3">
    <source>
        <dbReference type="ARBA" id="ARBA00022692"/>
    </source>
</evidence>
<name>A0A212KGG6_9DELT</name>
<accession>A0A212KGG6</accession>
<dbReference type="Gene3D" id="6.10.340.10">
    <property type="match status" value="1"/>
</dbReference>
<feature type="compositionally biased region" description="Polar residues" evidence="9">
    <location>
        <begin position="637"/>
        <end position="654"/>
    </location>
</feature>
<keyword evidence="3 10" id="KW-0812">Transmembrane</keyword>
<dbReference type="InterPro" id="IPR033463">
    <property type="entry name" value="sCache_3"/>
</dbReference>
<feature type="transmembrane region" description="Helical" evidence="10">
    <location>
        <begin position="279"/>
        <end position="302"/>
    </location>
</feature>
<dbReference type="SUPFAM" id="SSF158472">
    <property type="entry name" value="HAMP domain-like"/>
    <property type="match status" value="1"/>
</dbReference>
<dbReference type="InterPro" id="IPR003660">
    <property type="entry name" value="HAMP_dom"/>
</dbReference>
<dbReference type="PROSITE" id="PS51257">
    <property type="entry name" value="PROKAR_LIPOPROTEIN"/>
    <property type="match status" value="1"/>
</dbReference>
<dbReference type="Pfam" id="PF00015">
    <property type="entry name" value="MCPsignal"/>
    <property type="match status" value="1"/>
</dbReference>
<evidence type="ECO:0000259" key="12">
    <source>
        <dbReference type="PROSITE" id="PS50885"/>
    </source>
</evidence>
<dbReference type="AlphaFoldDB" id="A0A212KGG6"/>
<keyword evidence="5 10" id="KW-0472">Membrane</keyword>
<dbReference type="Gene3D" id="1.10.287.950">
    <property type="entry name" value="Methyl-accepting chemotaxis protein"/>
    <property type="match status" value="1"/>
</dbReference>
<keyword evidence="4 10" id="KW-1133">Transmembrane helix</keyword>
<dbReference type="SMART" id="SM00283">
    <property type="entry name" value="MA"/>
    <property type="match status" value="1"/>
</dbReference>
<dbReference type="EMBL" id="FLUQ01000007">
    <property type="protein sequence ID" value="SBW10824.1"/>
    <property type="molecule type" value="Genomic_DNA"/>
</dbReference>
<evidence type="ECO:0000256" key="8">
    <source>
        <dbReference type="PROSITE-ProRule" id="PRU00284"/>
    </source>
</evidence>
<dbReference type="GO" id="GO:0005886">
    <property type="term" value="C:plasma membrane"/>
    <property type="evidence" value="ECO:0007669"/>
    <property type="project" value="UniProtKB-SubCell"/>
</dbReference>
<evidence type="ECO:0000313" key="13">
    <source>
        <dbReference type="EMBL" id="SBW10824.1"/>
    </source>
</evidence>
<evidence type="ECO:0000256" key="10">
    <source>
        <dbReference type="SAM" id="Phobius"/>
    </source>
</evidence>
<dbReference type="GO" id="GO:0007165">
    <property type="term" value="P:signal transduction"/>
    <property type="evidence" value="ECO:0007669"/>
    <property type="project" value="UniProtKB-KW"/>
</dbReference>
<dbReference type="PANTHER" id="PTHR32089">
    <property type="entry name" value="METHYL-ACCEPTING CHEMOTAXIS PROTEIN MCPB"/>
    <property type="match status" value="1"/>
</dbReference>
<evidence type="ECO:0000259" key="11">
    <source>
        <dbReference type="PROSITE" id="PS50111"/>
    </source>
</evidence>
<dbReference type="Pfam" id="PF00672">
    <property type="entry name" value="HAMP"/>
    <property type="match status" value="1"/>
</dbReference>
<evidence type="ECO:0000256" key="5">
    <source>
        <dbReference type="ARBA" id="ARBA00023136"/>
    </source>
</evidence>
<dbReference type="PANTHER" id="PTHR32089:SF112">
    <property type="entry name" value="LYSOZYME-LIKE PROTEIN-RELATED"/>
    <property type="match status" value="1"/>
</dbReference>
<dbReference type="InterPro" id="IPR029151">
    <property type="entry name" value="Sensor-like_sf"/>
</dbReference>
<dbReference type="SUPFAM" id="SSF103190">
    <property type="entry name" value="Sensory domain-like"/>
    <property type="match status" value="2"/>
</dbReference>
<keyword evidence="6 8" id="KW-0807">Transducer</keyword>
<evidence type="ECO:0000256" key="9">
    <source>
        <dbReference type="SAM" id="MobiDB-lite"/>
    </source>
</evidence>
<reference evidence="13" key="1">
    <citation type="submission" date="2016-04" db="EMBL/GenBank/DDBJ databases">
        <authorList>
            <person name="Evans L.H."/>
            <person name="Alamgir A."/>
            <person name="Owens N."/>
            <person name="Weber N.D."/>
            <person name="Virtaneva K."/>
            <person name="Barbian K."/>
            <person name="Babar A."/>
            <person name="Rosenke K."/>
        </authorList>
    </citation>
    <scope>NUCLEOTIDE SEQUENCE</scope>
    <source>
        <strain evidence="13">86</strain>
    </source>
</reference>
<dbReference type="CDD" id="cd11386">
    <property type="entry name" value="MCP_signal"/>
    <property type="match status" value="1"/>
</dbReference>
<evidence type="ECO:0000256" key="6">
    <source>
        <dbReference type="ARBA" id="ARBA00023224"/>
    </source>
</evidence>
<comment type="similarity">
    <text evidence="7">Belongs to the methyl-accepting chemotaxis (MCP) protein family.</text>
</comment>
<gene>
    <name evidence="13" type="ORF">KL86DPRO_70048</name>
</gene>
<dbReference type="SUPFAM" id="SSF58104">
    <property type="entry name" value="Methyl-accepting chemotaxis protein (MCP) signaling domain"/>
    <property type="match status" value="1"/>
</dbReference>
<feature type="domain" description="HAMP" evidence="12">
    <location>
        <begin position="303"/>
        <end position="355"/>
    </location>
</feature>
<dbReference type="PROSITE" id="PS50111">
    <property type="entry name" value="CHEMOTAXIS_TRANSDUC_2"/>
    <property type="match status" value="1"/>
</dbReference>
<dbReference type="SMART" id="SM00304">
    <property type="entry name" value="HAMP"/>
    <property type="match status" value="1"/>
</dbReference>
<evidence type="ECO:0000256" key="7">
    <source>
        <dbReference type="ARBA" id="ARBA00029447"/>
    </source>
</evidence>
<dbReference type="InterPro" id="IPR004089">
    <property type="entry name" value="MCPsignal_dom"/>
</dbReference>
<evidence type="ECO:0000256" key="4">
    <source>
        <dbReference type="ARBA" id="ARBA00022989"/>
    </source>
</evidence>
<protein>
    <submittedName>
        <fullName evidence="13">Methyl-accepting chemotaxis sensory transducer</fullName>
    </submittedName>
</protein>
<dbReference type="PROSITE" id="PS50885">
    <property type="entry name" value="HAMP"/>
    <property type="match status" value="1"/>
</dbReference>
<dbReference type="CDD" id="cd06225">
    <property type="entry name" value="HAMP"/>
    <property type="match status" value="1"/>
</dbReference>
<feature type="region of interest" description="Disordered" evidence="9">
    <location>
        <begin position="637"/>
        <end position="662"/>
    </location>
</feature>
<dbReference type="Gene3D" id="3.30.450.20">
    <property type="entry name" value="PAS domain"/>
    <property type="match status" value="1"/>
</dbReference>
<organism evidence="13">
    <name type="scientific">uncultured delta proteobacterium</name>
    <dbReference type="NCBI Taxonomy" id="34034"/>
    <lineage>
        <taxon>Bacteria</taxon>
        <taxon>Deltaproteobacteria</taxon>
        <taxon>environmental samples</taxon>
    </lineage>
</organism>
<dbReference type="Pfam" id="PF17202">
    <property type="entry name" value="sCache_3_3"/>
    <property type="match status" value="1"/>
</dbReference>
<proteinExistence type="inferred from homology"/>
<keyword evidence="2" id="KW-1003">Cell membrane</keyword>
<evidence type="ECO:0000256" key="2">
    <source>
        <dbReference type="ARBA" id="ARBA00022475"/>
    </source>
</evidence>
<feature type="transmembrane region" description="Helical" evidence="10">
    <location>
        <begin position="7"/>
        <end position="30"/>
    </location>
</feature>
<comment type="subcellular location">
    <subcellularLocation>
        <location evidence="1">Cell membrane</location>
        <topology evidence="1">Multi-pass membrane protein</topology>
    </subcellularLocation>
</comment>
<feature type="domain" description="Methyl-accepting transducer" evidence="11">
    <location>
        <begin position="402"/>
        <end position="638"/>
    </location>
</feature>
<evidence type="ECO:0000256" key="1">
    <source>
        <dbReference type="ARBA" id="ARBA00004651"/>
    </source>
</evidence>
<sequence length="676" mass="71328">MSIFKKLILLVSATISCLIIALCLTGYFLISGTGNDSAKSQLAIYSNVVQQEIEISMQAQKTFGGILQNDHAFARAVAAGNVDALRGSAKELMDSPLIDLVTICDAKGVVLLRGHSDKAGDTLPATRASMKIPLTEGKTIVGIEPGNVVKLTLASGVPIRHEGNIVGVAILGMDMTSGAFVKKIKDQMNVECTIFMDDTRVSTTVINAEGKPAVGTKLNNDKIYQAVISRGEKVPSRNTILGAEYDTVYWPWKDMTGKNAGILFVGLSRANIESAQTKVVLYFVLAGILVGLLMLACGSYVARAIVRPLRAATGFAEQVAAGNLDGTLAVTTKDEVGVLSRALGVMVQTLKKMILETGEKSREAEEQAQKALSAMKEAGTAKEKAEAGQQAILQAAANVEQVVSRVSSAVENINRQVDASTTQVTFQHERVTNSATAMEEMNATVLEVARSASAAAESSERAMEKAREGEGIVKNSIDSIINVQKDTEDLRTAMNKLGEQAVSIGTVMTVINDIADQTNLLALNAAIEAARAGEAGRGFAVVADEVRKLAEKTMDATKEVSSAITGIQAGARDSITAVDRTGKNLGIATDLVAKSGEALQHIVSESVAMADQIRSIATASEEQAATSEEIARSLDEINTSASETATAMQASSDATGDLTHQTHELQSLVQKLRSDG</sequence>